<dbReference type="STRING" id="573065.Astex_2458"/>
<evidence type="ECO:0000313" key="1">
    <source>
        <dbReference type="EMBL" id="ADU14109.1"/>
    </source>
</evidence>
<dbReference type="HOGENOM" id="CLU_027492_1_0_5"/>
<organism evidence="1 2">
    <name type="scientific">Asticcacaulis excentricus (strain ATCC 15261 / DSM 4724 / KCTC 12464 / NCIMB 9791 / VKM B-1370 / CB 48)</name>
    <dbReference type="NCBI Taxonomy" id="573065"/>
    <lineage>
        <taxon>Bacteria</taxon>
        <taxon>Pseudomonadati</taxon>
        <taxon>Pseudomonadota</taxon>
        <taxon>Alphaproteobacteria</taxon>
        <taxon>Caulobacterales</taxon>
        <taxon>Caulobacteraceae</taxon>
        <taxon>Asticcacaulis</taxon>
    </lineage>
</organism>
<dbReference type="Proteomes" id="UP000001492">
    <property type="component" value="Chromosome 2"/>
</dbReference>
<protein>
    <recommendedName>
        <fullName evidence="3">Conjugal transfer protein TraI</fullName>
    </recommendedName>
</protein>
<dbReference type="eggNOG" id="COG3843">
    <property type="taxonomic scope" value="Bacteria"/>
</dbReference>
<dbReference type="AlphaFoldDB" id="E8RUQ9"/>
<sequence>MASEEYFEPKLGRIRSQTAKTPRSFRSSVIGAVQRAGGFKRAGNAAAKGGGNYGRGAGVGRVLTASSARGRTARRVVVKARFVRLAGKGVRAATAHLTYLQRDGVTREGARGVLYGPDADRIEASDFMARCDGDRHQFRFIVAPEDAHLYEDLKPLTRTVMQQMEADLRTKLDWAAVDHFNTGHPHTHIVLRGRDDRGKDLVIAREYLSEGFRERVQAQVSLDLGPRSEREIAQALQAEVTQERLTAIDRQLRREADDRGHVLAGYSDPVKSAARSGRLVKLEALGLAEKLPGGRWRLDPELETTLRQMGERGDIIKTLHRALKERGLEASLSETQMHFPSASSSGLASTLTGRLIERGILEEHSDRHYVILEGIDGRTHYVDIGQGSHTEPLPKEAILQVTPRRPDIREVDRTVLAVAQANGGYYTTEIHLRFDPSARRSFAETHTRRLEAIRRTTGAIERLPDGRFRIDPDHLDKVLAYERKDVARLPVSISVQASRALDKLVGYKGVTWLDRQWVTGPSTEYAHTGFGRALRSALQSRRQWLLEEGLWMPVTGQGGEALDPSVLKTLRQQEMTDVAAGLEASTGKTCRTVPRGGLVEGRLREIIETESEKYAVVERAKDFALVPWRPVLDKHIGQEVSGLMREGGINWTIGRSRSLEID</sequence>
<gene>
    <name evidence="1" type="ordered locus">Astex_2458</name>
</gene>
<proteinExistence type="predicted"/>
<dbReference type="NCBIfam" id="NF041267">
    <property type="entry name" value="relax_RlxS"/>
    <property type="match status" value="1"/>
</dbReference>
<dbReference type="OrthoDB" id="9809969at2"/>
<reference evidence="2" key="1">
    <citation type="submission" date="2010-12" db="EMBL/GenBank/DDBJ databases">
        <title>Complete sequence of chromosome 2 of Asticcacaulis excentricus CB 48.</title>
        <authorList>
            <consortium name="US DOE Joint Genome Institute"/>
            <person name="Lucas S."/>
            <person name="Copeland A."/>
            <person name="Lapidus A."/>
            <person name="Cheng J.-F."/>
            <person name="Bruce D."/>
            <person name="Goodwin L."/>
            <person name="Pitluck S."/>
            <person name="Teshima H."/>
            <person name="Davenport K."/>
            <person name="Detter J.C."/>
            <person name="Han C."/>
            <person name="Tapia R."/>
            <person name="Land M."/>
            <person name="Hauser L."/>
            <person name="Jeffries C."/>
            <person name="Kyrpides N."/>
            <person name="Ivanova N."/>
            <person name="Ovchinnikova G."/>
            <person name="Brun Y.V."/>
            <person name="Woyke T."/>
        </authorList>
    </citation>
    <scope>NUCLEOTIDE SEQUENCE [LARGE SCALE GENOMIC DNA]</scope>
    <source>
        <strain evidence="2">ATCC 15261 / DSM 4724 / KCTC 12464 / NCIMB 9791 / VKM B-1370 / CB 48</strain>
    </source>
</reference>
<dbReference type="KEGG" id="aex:Astex_2458"/>
<accession>E8RUQ9</accession>
<dbReference type="RefSeq" id="WP_013479933.1">
    <property type="nucleotide sequence ID" value="NC_014817.1"/>
</dbReference>
<name>E8RUQ9_ASTEC</name>
<dbReference type="EMBL" id="CP002396">
    <property type="protein sequence ID" value="ADU14109.1"/>
    <property type="molecule type" value="Genomic_DNA"/>
</dbReference>
<dbReference type="InterPro" id="IPR021795">
    <property type="entry name" value="DUF3363"/>
</dbReference>
<keyword evidence="2" id="KW-1185">Reference proteome</keyword>
<dbReference type="Pfam" id="PF11843">
    <property type="entry name" value="DUF3363"/>
    <property type="match status" value="1"/>
</dbReference>
<evidence type="ECO:0008006" key="3">
    <source>
        <dbReference type="Google" id="ProtNLM"/>
    </source>
</evidence>
<evidence type="ECO:0000313" key="2">
    <source>
        <dbReference type="Proteomes" id="UP000001492"/>
    </source>
</evidence>